<feature type="domain" description="HTH luxR-type" evidence="1">
    <location>
        <begin position="1"/>
        <end position="59"/>
    </location>
</feature>
<gene>
    <name evidence="2" type="ORF">AVM11_15365</name>
</gene>
<dbReference type="GO" id="GO:0003677">
    <property type="term" value="F:DNA binding"/>
    <property type="evidence" value="ECO:0007669"/>
    <property type="project" value="InterPro"/>
</dbReference>
<accession>A0A175Y615</accession>
<name>A0A175Y615_9SPHN</name>
<sequence length="347" mass="36301">MTEAERQILALLAAGHTAKTAAAALGLSVHGVNERLREARRKTGAGSSRDLARALVAQENCDAKIGVAPAVAVRPEAVPALPQRAAGTTRKGVRPMVLGLGMAAAVLLGGIGWQQERGQAPDPLLGSLVVDKPHDAAALHARVRREARDAGWAAPAETRLMNRFGRVDGINSLRVLCATDLCEVAGRIAPGGTANAALLEVQQVALFGVRTLGFSSESSFSVGGDDTGQGAAFVAYLYRRAADVPYVVTTTPAMHATIPPGPFTLGVTFDRPMQPGDLSFATSDRGAYPECDGTPRRSADGRSFTMQCTAVAGQAYAVGFNSAHYRNFKSLDGVPAEPSLLTFDAKR</sequence>
<dbReference type="SUPFAM" id="SSF46894">
    <property type="entry name" value="C-terminal effector domain of the bipartite response regulators"/>
    <property type="match status" value="1"/>
</dbReference>
<keyword evidence="3" id="KW-1185">Reference proteome</keyword>
<dbReference type="EMBL" id="LQCK02000008">
    <property type="protein sequence ID" value="KZB95895.1"/>
    <property type="molecule type" value="Genomic_DNA"/>
</dbReference>
<dbReference type="InterPro" id="IPR036388">
    <property type="entry name" value="WH-like_DNA-bd_sf"/>
</dbReference>
<evidence type="ECO:0000259" key="1">
    <source>
        <dbReference type="PROSITE" id="PS50043"/>
    </source>
</evidence>
<dbReference type="STRING" id="621456.BJP26_16205"/>
<dbReference type="SMART" id="SM00421">
    <property type="entry name" value="HTH_LUXR"/>
    <property type="match status" value="1"/>
</dbReference>
<dbReference type="Gene3D" id="1.10.10.10">
    <property type="entry name" value="Winged helix-like DNA-binding domain superfamily/Winged helix DNA-binding domain"/>
    <property type="match status" value="1"/>
</dbReference>
<organism evidence="2 3">
    <name type="scientific">Sphingomonas melonis TY</name>
    <dbReference type="NCBI Taxonomy" id="621456"/>
    <lineage>
        <taxon>Bacteria</taxon>
        <taxon>Pseudomonadati</taxon>
        <taxon>Pseudomonadota</taxon>
        <taxon>Alphaproteobacteria</taxon>
        <taxon>Sphingomonadales</taxon>
        <taxon>Sphingomonadaceae</taxon>
        <taxon>Sphingomonas</taxon>
    </lineage>
</organism>
<dbReference type="PROSITE" id="PS50043">
    <property type="entry name" value="HTH_LUXR_2"/>
    <property type="match status" value="1"/>
</dbReference>
<dbReference type="SMR" id="A0A175Y615"/>
<protein>
    <recommendedName>
        <fullName evidence="1">HTH luxR-type domain-containing protein</fullName>
    </recommendedName>
</protein>
<dbReference type="InterPro" id="IPR000792">
    <property type="entry name" value="Tscrpt_reg_LuxR_C"/>
</dbReference>
<dbReference type="OrthoDB" id="7193436at2"/>
<comment type="caution">
    <text evidence="2">The sequence shown here is derived from an EMBL/GenBank/DDBJ whole genome shotgun (WGS) entry which is preliminary data.</text>
</comment>
<dbReference type="InterPro" id="IPR016032">
    <property type="entry name" value="Sig_transdc_resp-reg_C-effctor"/>
</dbReference>
<evidence type="ECO:0000313" key="3">
    <source>
        <dbReference type="Proteomes" id="UP000078460"/>
    </source>
</evidence>
<dbReference type="Proteomes" id="UP000078460">
    <property type="component" value="Unassembled WGS sequence"/>
</dbReference>
<dbReference type="GO" id="GO:0006355">
    <property type="term" value="P:regulation of DNA-templated transcription"/>
    <property type="evidence" value="ECO:0007669"/>
    <property type="project" value="InterPro"/>
</dbReference>
<evidence type="ECO:0000313" key="2">
    <source>
        <dbReference type="EMBL" id="KZB95895.1"/>
    </source>
</evidence>
<dbReference type="AlphaFoldDB" id="A0A175Y615"/>
<proteinExistence type="predicted"/>
<reference evidence="2" key="1">
    <citation type="submission" date="2016-03" db="EMBL/GenBank/DDBJ databases">
        <title>Sphingomonas melonis TY, whole genome shotgun sequencing.</title>
        <authorList>
            <person name="Wang H."/>
            <person name="Zhu P."/>
        </authorList>
    </citation>
    <scope>NUCLEOTIDE SEQUENCE [LARGE SCALE GENOMIC DNA]</scope>
    <source>
        <strain evidence="2">TY</strain>
    </source>
</reference>